<dbReference type="OrthoDB" id="688242at2759"/>
<evidence type="ECO:0000256" key="1">
    <source>
        <dbReference type="SAM" id="MobiDB-lite"/>
    </source>
</evidence>
<dbReference type="AlphaFoldDB" id="A0A811Q324"/>
<dbReference type="Proteomes" id="UP000604825">
    <property type="component" value="Unassembled WGS sequence"/>
</dbReference>
<dbReference type="InterPro" id="IPR013181">
    <property type="entry name" value="DUF1719"/>
</dbReference>
<evidence type="ECO:0000313" key="3">
    <source>
        <dbReference type="Proteomes" id="UP000604825"/>
    </source>
</evidence>
<dbReference type="EMBL" id="CAJGYO010000009">
    <property type="protein sequence ID" value="CAD6253346.1"/>
    <property type="molecule type" value="Genomic_DNA"/>
</dbReference>
<keyword evidence="3" id="KW-1185">Reference proteome</keyword>
<comment type="caution">
    <text evidence="2">The sequence shown here is derived from an EMBL/GenBank/DDBJ whole genome shotgun (WGS) entry which is preliminary data.</text>
</comment>
<sequence length="822" mass="91204">MAAASPRHPRRGFRGLVVGNPTSVESSGFRMRASCVGFGGSGFDVGFGGHEDEEDGRGADEAKMSLPSLDPIRSSFVGGGLTRSGGVPPRSPSLLGDASEGEAMEGLSESTGLRGSPLTGSGGCWTHEPPCLDLGLHGAVVVGGWGGMVVAEEEEGRCGGGVVGGSARDMINREVTPRGLYANISFEELCEIMLPTAEDCLHRNVRATSYQMLWKSKHGSAYLQAEKTSWLPIPLGRKDRGGKNQKQSHSKKVQHQWTRQPILQQVCSINLNGSRDGQFCSGQEAVNQVFSRIKDGCQHKSDAKEHIERMEMAHIKLEAALETSNKWNVTSAPLLHWRSKLKRASQECDHTLRRCRQRLQEEEEVQQVLRSSSFPKRIAHTTMSFVSLIFSHGNDDELKGSTATRRFERFSEGASEFLRYVELGGTPCRYMFFDPFICHLLTGKGTKYCIVSRGQHLSLLLQPFSTQEHGIEGNLIFLLEDVNAPESNFLLTLQLRLSESIDIVGVAVRCLNLLTPHLSSTIETVKTKLTQVPTQADLSWVSDSCSVCGCYDEQQNNIHTVCSKWFRPNPLCCQQQDHYYSQRYDATHSSSESLPCDIYMEPVIQVYLLGHVTLSVGNNRQRAVVTGESETSPKREFPYMKLGAHFWPHASSEDLSPAVDGSATEMINGVVVQSGMHAKISFEQLGDIMIPKAVDCLRRDVAATSYQIMWKSKHGKAYLQVGKTIWRTTAQEDRGRKHHKRLPGKKVLGWASANNEFMCSWIRHAPVQLQSSAVDWIQKGRQLPQPLLLKTSCFHDCPIMLFSLKDHRSLLRTIKSSSKFNG</sequence>
<accession>A0A811Q324</accession>
<proteinExistence type="predicted"/>
<name>A0A811Q324_9POAL</name>
<dbReference type="PANTHER" id="PTHR33377">
    <property type="entry name" value="OS10G0134700 PROTEIN-RELATED"/>
    <property type="match status" value="1"/>
</dbReference>
<dbReference type="Pfam" id="PF08224">
    <property type="entry name" value="DUF1719"/>
    <property type="match status" value="1"/>
</dbReference>
<protein>
    <submittedName>
        <fullName evidence="2">Uncharacterized protein</fullName>
    </submittedName>
</protein>
<feature type="region of interest" description="Disordered" evidence="1">
    <location>
        <begin position="233"/>
        <end position="255"/>
    </location>
</feature>
<dbReference type="PANTHER" id="PTHR33377:SF99">
    <property type="entry name" value="OSJNBB0004G23.8-LIKE PROTEIN"/>
    <property type="match status" value="1"/>
</dbReference>
<feature type="region of interest" description="Disordered" evidence="1">
    <location>
        <begin position="47"/>
        <end position="118"/>
    </location>
</feature>
<gene>
    <name evidence="2" type="ORF">NCGR_LOCUS36974</name>
</gene>
<dbReference type="SMART" id="SM01157">
    <property type="entry name" value="DUF1719"/>
    <property type="match status" value="1"/>
</dbReference>
<reference evidence="2" key="1">
    <citation type="submission" date="2020-10" db="EMBL/GenBank/DDBJ databases">
        <authorList>
            <person name="Han B."/>
            <person name="Lu T."/>
            <person name="Zhao Q."/>
            <person name="Huang X."/>
            <person name="Zhao Y."/>
        </authorList>
    </citation>
    <scope>NUCLEOTIDE SEQUENCE</scope>
</reference>
<organism evidence="2 3">
    <name type="scientific">Miscanthus lutarioriparius</name>
    <dbReference type="NCBI Taxonomy" id="422564"/>
    <lineage>
        <taxon>Eukaryota</taxon>
        <taxon>Viridiplantae</taxon>
        <taxon>Streptophyta</taxon>
        <taxon>Embryophyta</taxon>
        <taxon>Tracheophyta</taxon>
        <taxon>Spermatophyta</taxon>
        <taxon>Magnoliopsida</taxon>
        <taxon>Liliopsida</taxon>
        <taxon>Poales</taxon>
        <taxon>Poaceae</taxon>
        <taxon>PACMAD clade</taxon>
        <taxon>Panicoideae</taxon>
        <taxon>Andropogonodae</taxon>
        <taxon>Andropogoneae</taxon>
        <taxon>Saccharinae</taxon>
        <taxon>Miscanthus</taxon>
    </lineage>
</organism>
<evidence type="ECO:0000313" key="2">
    <source>
        <dbReference type="EMBL" id="CAD6253346.1"/>
    </source>
</evidence>